<feature type="region of interest" description="Disordered" evidence="1">
    <location>
        <begin position="19"/>
        <end position="42"/>
    </location>
</feature>
<organism evidence="2 3">
    <name type="scientific">Streptomyces viridochromogenes</name>
    <dbReference type="NCBI Taxonomy" id="1938"/>
    <lineage>
        <taxon>Bacteria</taxon>
        <taxon>Bacillati</taxon>
        <taxon>Actinomycetota</taxon>
        <taxon>Actinomycetes</taxon>
        <taxon>Kitasatosporales</taxon>
        <taxon>Streptomycetaceae</taxon>
        <taxon>Streptomyces</taxon>
    </lineage>
</organism>
<evidence type="ECO:0000313" key="2">
    <source>
        <dbReference type="EMBL" id="KMS73943.1"/>
    </source>
</evidence>
<proteinExistence type="predicted"/>
<dbReference type="PATRIC" id="fig|1938.3.peg.9337"/>
<reference evidence="2 3" key="1">
    <citation type="submission" date="2015-06" db="EMBL/GenBank/DDBJ databases">
        <authorList>
            <person name="Ju K.-S."/>
            <person name="Doroghazi J.R."/>
            <person name="Metcalf W.W."/>
        </authorList>
    </citation>
    <scope>NUCLEOTIDE SEQUENCE [LARGE SCALE GENOMIC DNA]</scope>
    <source>
        <strain evidence="2 3">NRRL 3414</strain>
    </source>
</reference>
<protein>
    <submittedName>
        <fullName evidence="2">Uncharacterized protein</fullName>
    </submittedName>
</protein>
<gene>
    <name evidence="2" type="ORF">ACM01_16500</name>
</gene>
<name>A0A0J7ZFF9_STRVR</name>
<sequence length="113" mass="12443">MDQTTQGDRRAFARLHGPVQVDVPSQGGETARHTDPHLTRGVPGRRRRLLSAPRCGRRQRMHLAQVARVATEGAELRDGNEVGATGRAVNSIAPVGLLRRSRWCNQSVSSRWG</sequence>
<evidence type="ECO:0000313" key="3">
    <source>
        <dbReference type="Proteomes" id="UP000037432"/>
    </source>
</evidence>
<dbReference type="AlphaFoldDB" id="A0A0J7ZFF9"/>
<dbReference type="EMBL" id="LFNT01000016">
    <property type="protein sequence ID" value="KMS73943.1"/>
    <property type="molecule type" value="Genomic_DNA"/>
</dbReference>
<comment type="caution">
    <text evidence="2">The sequence shown here is derived from an EMBL/GenBank/DDBJ whole genome shotgun (WGS) entry which is preliminary data.</text>
</comment>
<accession>A0A0J7ZFF9</accession>
<dbReference type="Proteomes" id="UP000037432">
    <property type="component" value="Unassembled WGS sequence"/>
</dbReference>
<evidence type="ECO:0000256" key="1">
    <source>
        <dbReference type="SAM" id="MobiDB-lite"/>
    </source>
</evidence>